<gene>
    <name evidence="8 10" type="primary">dapF</name>
    <name evidence="10" type="ORF">ACFPP6_15180</name>
</gene>
<evidence type="ECO:0000256" key="4">
    <source>
        <dbReference type="ARBA" id="ARBA00022605"/>
    </source>
</evidence>
<reference evidence="11" key="1">
    <citation type="journal article" date="2019" name="Int. J. Syst. Evol. Microbiol.">
        <title>The Global Catalogue of Microorganisms (GCM) 10K type strain sequencing project: providing services to taxonomists for standard genome sequencing and annotation.</title>
        <authorList>
            <consortium name="The Broad Institute Genomics Platform"/>
            <consortium name="The Broad Institute Genome Sequencing Center for Infectious Disease"/>
            <person name="Wu L."/>
            <person name="Ma J."/>
        </authorList>
    </citation>
    <scope>NUCLEOTIDE SEQUENCE [LARGE SCALE GENOMIC DNA]</scope>
    <source>
        <strain evidence="11">CGMCC 4.1641</strain>
    </source>
</reference>
<dbReference type="EC" id="5.1.1.7" evidence="3 8"/>
<feature type="binding site" evidence="8">
    <location>
        <position position="77"/>
    </location>
    <ligand>
        <name>substrate</name>
    </ligand>
</feature>
<evidence type="ECO:0000256" key="6">
    <source>
        <dbReference type="ARBA" id="ARBA00023235"/>
    </source>
</evidence>
<accession>A0ABV9ZXT4</accession>
<evidence type="ECO:0000256" key="9">
    <source>
        <dbReference type="PROSITE-ProRule" id="PRU10125"/>
    </source>
</evidence>
<keyword evidence="4 8" id="KW-0028">Amino-acid biosynthesis</keyword>
<feature type="binding site" evidence="8">
    <location>
        <position position="198"/>
    </location>
    <ligand>
        <name>substrate</name>
    </ligand>
</feature>
<comment type="caution">
    <text evidence="8">Lacks conserved residue(s) required for the propagation of feature annotation.</text>
</comment>
<dbReference type="EMBL" id="JBHSKJ010000007">
    <property type="protein sequence ID" value="MFC5146007.1"/>
    <property type="molecule type" value="Genomic_DNA"/>
</dbReference>
<protein>
    <recommendedName>
        <fullName evidence="3 8">Diaminopimelate epimerase</fullName>
        <shortName evidence="8">DAP epimerase</shortName>
        <ecNumber evidence="3 8">5.1.1.7</ecNumber>
    </recommendedName>
    <alternativeName>
        <fullName evidence="8">PLP-independent amino acid racemase</fullName>
    </alternativeName>
</protein>
<feature type="binding site" evidence="8">
    <location>
        <position position="16"/>
    </location>
    <ligand>
        <name>substrate</name>
    </ligand>
</feature>
<dbReference type="InterPro" id="IPR001653">
    <property type="entry name" value="DAP_epimerase_DapF"/>
</dbReference>
<keyword evidence="8" id="KW-0963">Cytoplasm</keyword>
<evidence type="ECO:0000256" key="3">
    <source>
        <dbReference type="ARBA" id="ARBA00013080"/>
    </source>
</evidence>
<keyword evidence="11" id="KW-1185">Reference proteome</keyword>
<comment type="catalytic activity">
    <reaction evidence="7 8">
        <text>(2S,6S)-2,6-diaminopimelate = meso-2,6-diaminopimelate</text>
        <dbReference type="Rhea" id="RHEA:15393"/>
        <dbReference type="ChEBI" id="CHEBI:57609"/>
        <dbReference type="ChEBI" id="CHEBI:57791"/>
        <dbReference type="EC" id="5.1.1.7"/>
    </reaction>
</comment>
<comment type="caution">
    <text evidence="10">The sequence shown here is derived from an EMBL/GenBank/DDBJ whole genome shotgun (WGS) entry which is preliminary data.</text>
</comment>
<evidence type="ECO:0000256" key="1">
    <source>
        <dbReference type="ARBA" id="ARBA00005196"/>
    </source>
</evidence>
<comment type="subcellular location">
    <subcellularLocation>
        <location evidence="8">Cytoplasm</location>
    </subcellularLocation>
</comment>
<evidence type="ECO:0000313" key="11">
    <source>
        <dbReference type="Proteomes" id="UP001596222"/>
    </source>
</evidence>
<dbReference type="Pfam" id="PF01678">
    <property type="entry name" value="DAP_epimerase"/>
    <property type="match status" value="2"/>
</dbReference>
<dbReference type="SUPFAM" id="SSF54506">
    <property type="entry name" value="Diaminopimelate epimerase-like"/>
    <property type="match status" value="2"/>
</dbReference>
<sequence length="296" mass="30607">MSTAQIAFLKGHGTENDFVIIPDHDGRIELSPAAVARLCDRRAGIGADGVLRVVRSAAHPEARAMAGEAEWFMDYRNSDGSIAEMCGNGVRVFARYLHHAGLVEAGDLTVATRAGLRHAHIAKGGPEGAAGDVTVGMGRAALPEGEVTVTVDGRSRPARNVNMGNPHAVTFVDDLADAGNLFTAPAVAPADAYPEGANVEFVVDRGPRHVAMRVHERGSGETRSCGTGACAVMVATARRDGLDPAVTGLPVTYTVDVPGGRLVISEAPDGTVEMTGPAVIVAGGTFDPSWLDAALA</sequence>
<dbReference type="Proteomes" id="UP001596222">
    <property type="component" value="Unassembled WGS sequence"/>
</dbReference>
<evidence type="ECO:0000256" key="7">
    <source>
        <dbReference type="ARBA" id="ARBA00051712"/>
    </source>
</evidence>
<dbReference type="HAMAP" id="MF_00197">
    <property type="entry name" value="DAP_epimerase"/>
    <property type="match status" value="1"/>
</dbReference>
<feature type="binding site" evidence="8">
    <location>
        <position position="165"/>
    </location>
    <ligand>
        <name>substrate</name>
    </ligand>
</feature>
<comment type="subunit">
    <text evidence="8">Homodimer.</text>
</comment>
<dbReference type="NCBIfam" id="TIGR00652">
    <property type="entry name" value="DapF"/>
    <property type="match status" value="1"/>
</dbReference>
<feature type="site" description="Could be important to modulate the pK values of the two catalytic cysteine residues" evidence="8">
    <location>
        <position position="167"/>
    </location>
</feature>
<feature type="active site" evidence="9">
    <location>
        <position position="86"/>
    </location>
</feature>
<evidence type="ECO:0000256" key="8">
    <source>
        <dbReference type="HAMAP-Rule" id="MF_00197"/>
    </source>
</evidence>
<dbReference type="Gene3D" id="3.10.310.10">
    <property type="entry name" value="Diaminopimelate Epimerase, Chain A, domain 1"/>
    <property type="match status" value="2"/>
</dbReference>
<dbReference type="PROSITE" id="PS01326">
    <property type="entry name" value="DAP_EPIMERASE"/>
    <property type="match status" value="1"/>
</dbReference>
<feature type="site" description="Could be important to modulate the pK values of the two catalytic cysteine residues" evidence="8">
    <location>
        <position position="216"/>
    </location>
</feature>
<evidence type="ECO:0000256" key="5">
    <source>
        <dbReference type="ARBA" id="ARBA00023154"/>
    </source>
</evidence>
<dbReference type="RefSeq" id="WP_382041693.1">
    <property type="nucleotide sequence ID" value="NZ_JBHSKJ010000007.1"/>
</dbReference>
<organism evidence="10 11">
    <name type="scientific">Streptomyces aureoversilis</name>
    <dbReference type="NCBI Taxonomy" id="67277"/>
    <lineage>
        <taxon>Bacteria</taxon>
        <taxon>Bacillati</taxon>
        <taxon>Actinomycetota</taxon>
        <taxon>Actinomycetes</taxon>
        <taxon>Kitasatosporales</taxon>
        <taxon>Streptomycetaceae</taxon>
        <taxon>Streptomyces</taxon>
    </lineage>
</organism>
<comment type="similarity">
    <text evidence="2 8">Belongs to the diaminopimelate epimerase family.</text>
</comment>
<feature type="active site" description="Proton acceptor" evidence="8">
    <location>
        <position position="225"/>
    </location>
</feature>
<feature type="active site" description="Proton donor" evidence="8">
    <location>
        <position position="86"/>
    </location>
</feature>
<name>A0ABV9ZXT4_9ACTN</name>
<keyword evidence="6 8" id="KW-0413">Isomerase</keyword>
<feature type="binding site" evidence="8">
    <location>
        <begin position="87"/>
        <end position="88"/>
    </location>
    <ligand>
        <name>substrate</name>
    </ligand>
</feature>
<dbReference type="PANTHER" id="PTHR31689">
    <property type="entry name" value="DIAMINOPIMELATE EPIMERASE, CHLOROPLASTIC"/>
    <property type="match status" value="1"/>
</dbReference>
<evidence type="ECO:0000256" key="2">
    <source>
        <dbReference type="ARBA" id="ARBA00010219"/>
    </source>
</evidence>
<keyword evidence="5 8" id="KW-0457">Lysine biosynthesis</keyword>
<dbReference type="GO" id="GO:0008837">
    <property type="term" value="F:diaminopimelate epimerase activity"/>
    <property type="evidence" value="ECO:0007669"/>
    <property type="project" value="UniProtKB-EC"/>
</dbReference>
<evidence type="ECO:0000313" key="10">
    <source>
        <dbReference type="EMBL" id="MFC5146007.1"/>
    </source>
</evidence>
<dbReference type="PANTHER" id="PTHR31689:SF0">
    <property type="entry name" value="DIAMINOPIMELATE EPIMERASE"/>
    <property type="match status" value="1"/>
</dbReference>
<dbReference type="InterPro" id="IPR018510">
    <property type="entry name" value="DAP_epimerase_AS"/>
</dbReference>
<feature type="binding site" evidence="8">
    <location>
        <begin position="216"/>
        <end position="217"/>
    </location>
    <ligand>
        <name>substrate</name>
    </ligand>
</feature>
<feature type="binding site" evidence="8">
    <location>
        <begin position="226"/>
        <end position="227"/>
    </location>
    <ligand>
        <name>substrate</name>
    </ligand>
</feature>
<comment type="pathway">
    <text evidence="1 8">Amino-acid biosynthesis; L-lysine biosynthesis via DAP pathway; DL-2,6-diaminopimelate from LL-2,6-diaminopimelate: step 1/1.</text>
</comment>
<comment type="function">
    <text evidence="8">Catalyzes the stereoinversion of LL-2,6-diaminopimelate (L,L-DAP) to meso-diaminopimelate (meso-DAP), a precursor of L-lysine and an essential component of the bacterial peptidoglycan.</text>
</comment>
<proteinExistence type="inferred from homology"/>